<dbReference type="PANTHER" id="PTHR43829">
    <property type="entry name" value="AQUAPORIN OR AQUAGLYCEROPORIN RELATED"/>
    <property type="match status" value="1"/>
</dbReference>
<evidence type="ECO:0000256" key="7">
    <source>
        <dbReference type="RuleBase" id="RU000477"/>
    </source>
</evidence>
<evidence type="ECO:0000313" key="11">
    <source>
        <dbReference type="Proteomes" id="UP000270471"/>
    </source>
</evidence>
<comment type="subcellular location">
    <subcellularLocation>
        <location evidence="1">Membrane</location>
        <topology evidence="1">Multi-pass membrane protein</topology>
    </subcellularLocation>
</comment>
<dbReference type="AlphaFoldDB" id="A0A3M0I9K0"/>
<feature type="transmembrane region" description="Helical" evidence="9">
    <location>
        <begin position="115"/>
        <end position="135"/>
    </location>
</feature>
<evidence type="ECO:0000256" key="3">
    <source>
        <dbReference type="ARBA" id="ARBA00022448"/>
    </source>
</evidence>
<dbReference type="Proteomes" id="UP000270471">
    <property type="component" value="Unassembled WGS sequence"/>
</dbReference>
<evidence type="ECO:0000256" key="9">
    <source>
        <dbReference type="SAM" id="Phobius"/>
    </source>
</evidence>
<keyword evidence="6 9" id="KW-0472">Membrane</keyword>
<evidence type="ECO:0000256" key="2">
    <source>
        <dbReference type="ARBA" id="ARBA00006175"/>
    </source>
</evidence>
<feature type="transmembrane region" description="Helical" evidence="9">
    <location>
        <begin position="264"/>
        <end position="287"/>
    </location>
</feature>
<keyword evidence="3 7" id="KW-0813">Transport</keyword>
<dbReference type="PANTHER" id="PTHR43829:SF9">
    <property type="entry name" value="AQUAPORIN-9"/>
    <property type="match status" value="1"/>
</dbReference>
<dbReference type="PROSITE" id="PS00221">
    <property type="entry name" value="MIP"/>
    <property type="match status" value="1"/>
</dbReference>
<feature type="compositionally biased region" description="Basic and acidic residues" evidence="8">
    <location>
        <begin position="318"/>
        <end position="329"/>
    </location>
</feature>
<dbReference type="NCBIfam" id="TIGR00861">
    <property type="entry name" value="MIP"/>
    <property type="match status" value="1"/>
</dbReference>
<dbReference type="PRINTS" id="PR00783">
    <property type="entry name" value="MINTRINSICP"/>
</dbReference>
<dbReference type="Pfam" id="PF00230">
    <property type="entry name" value="MIP"/>
    <property type="match status" value="1"/>
</dbReference>
<feature type="transmembrane region" description="Helical" evidence="9">
    <location>
        <begin position="24"/>
        <end position="48"/>
    </location>
</feature>
<comment type="caution">
    <text evidence="10">The sequence shown here is derived from an EMBL/GenBank/DDBJ whole genome shotgun (WGS) entry which is preliminary data.</text>
</comment>
<dbReference type="SUPFAM" id="SSF81338">
    <property type="entry name" value="Aquaporin-like"/>
    <property type="match status" value="1"/>
</dbReference>
<evidence type="ECO:0000256" key="8">
    <source>
        <dbReference type="SAM" id="MobiDB-lite"/>
    </source>
</evidence>
<dbReference type="GO" id="GO:0015254">
    <property type="term" value="F:glycerol channel activity"/>
    <property type="evidence" value="ECO:0007669"/>
    <property type="project" value="TreeGrafter"/>
</dbReference>
<dbReference type="GO" id="GO:0005886">
    <property type="term" value="C:plasma membrane"/>
    <property type="evidence" value="ECO:0007669"/>
    <property type="project" value="TreeGrafter"/>
</dbReference>
<evidence type="ECO:0000256" key="4">
    <source>
        <dbReference type="ARBA" id="ARBA00022692"/>
    </source>
</evidence>
<accession>A0A3M0I9K0</accession>
<evidence type="ECO:0000313" key="10">
    <source>
        <dbReference type="EMBL" id="RMB85474.1"/>
    </source>
</evidence>
<feature type="transmembrane region" description="Helical" evidence="9">
    <location>
        <begin position="210"/>
        <end position="231"/>
    </location>
</feature>
<keyword evidence="5 9" id="KW-1133">Transmembrane helix</keyword>
<proteinExistence type="inferred from homology"/>
<sequence length="329" mass="34450">MAVEIPALVKPSVLKQRGGLLGECLAEFLGTLVLVAFGCGSVAVAVVGLPGSGRTAGPTTFFISSGDWLLITWGWAMAVVFGVYVAGGVSGAHINPAVTLAFAVRRKFAWAKVPAYWLAQVAGGFVGAALVYGVYHDAINTFDQTVTAPKTNGHTLATFSIFGTFPAPYFHGGHWGPLVDQIVGTALLVLLIVALIDLRNTAVKANLGPLLIGFAVAAIGMSFGANAGYAINPARDFGPRLFTWMAGWNELALPGSLSGSFSGFWWIPIVGPLIGGVVGVLVYDLFIGDVLHIRAARAELPEPGVTRGVTAADEEGEQGEREEKREQGE</sequence>
<protein>
    <submittedName>
        <fullName evidence="10">Aquaporin</fullName>
    </submittedName>
</protein>
<feature type="transmembrane region" description="Helical" evidence="9">
    <location>
        <begin position="68"/>
        <end position="94"/>
    </location>
</feature>
<evidence type="ECO:0000256" key="1">
    <source>
        <dbReference type="ARBA" id="ARBA00004141"/>
    </source>
</evidence>
<feature type="transmembrane region" description="Helical" evidence="9">
    <location>
        <begin position="178"/>
        <end position="198"/>
    </location>
</feature>
<dbReference type="InterPro" id="IPR023271">
    <property type="entry name" value="Aquaporin-like"/>
</dbReference>
<gene>
    <name evidence="10" type="ORF">CTZ28_11745</name>
</gene>
<reference evidence="10 11" key="1">
    <citation type="submission" date="2017-11" db="EMBL/GenBank/DDBJ databases">
        <title>Draft genome of actinobacteria isolated from guarana (Paullinia cupana (Mart.) Ducke.</title>
        <authorList>
            <person name="Siqueira K.A."/>
            <person name="Liotti R.G."/>
            <person name="Mendes T.A.O."/>
            <person name="Soares M.A."/>
        </authorList>
    </citation>
    <scope>NUCLEOTIDE SEQUENCE [LARGE SCALE GENOMIC DNA]</scope>
    <source>
        <strain evidence="10 11">193</strain>
    </source>
</reference>
<keyword evidence="11" id="KW-1185">Reference proteome</keyword>
<dbReference type="CDD" id="cd00333">
    <property type="entry name" value="MIP"/>
    <property type="match status" value="1"/>
</dbReference>
<comment type="similarity">
    <text evidence="2 7">Belongs to the MIP/aquaporin (TC 1.A.8) family.</text>
</comment>
<dbReference type="OrthoDB" id="9807293at2"/>
<keyword evidence="4 7" id="KW-0812">Transmembrane</keyword>
<dbReference type="InterPro" id="IPR022357">
    <property type="entry name" value="MIP_CS"/>
</dbReference>
<dbReference type="InterPro" id="IPR050363">
    <property type="entry name" value="MIP/Aquaporin"/>
</dbReference>
<organism evidence="10 11">
    <name type="scientific">Streptomyces shenzhenensis</name>
    <dbReference type="NCBI Taxonomy" id="943815"/>
    <lineage>
        <taxon>Bacteria</taxon>
        <taxon>Bacillati</taxon>
        <taxon>Actinomycetota</taxon>
        <taxon>Actinomycetes</taxon>
        <taxon>Kitasatosporales</taxon>
        <taxon>Streptomycetaceae</taxon>
        <taxon>Streptomyces</taxon>
    </lineage>
</organism>
<dbReference type="Gene3D" id="1.20.1080.10">
    <property type="entry name" value="Glycerol uptake facilitator protein"/>
    <property type="match status" value="1"/>
</dbReference>
<dbReference type="EMBL" id="PENI01000006">
    <property type="protein sequence ID" value="RMB85474.1"/>
    <property type="molecule type" value="Genomic_DNA"/>
</dbReference>
<dbReference type="InterPro" id="IPR000425">
    <property type="entry name" value="MIP"/>
</dbReference>
<evidence type="ECO:0000256" key="6">
    <source>
        <dbReference type="ARBA" id="ARBA00023136"/>
    </source>
</evidence>
<feature type="region of interest" description="Disordered" evidence="8">
    <location>
        <begin position="304"/>
        <end position="329"/>
    </location>
</feature>
<dbReference type="RefSeq" id="WP_121889292.1">
    <property type="nucleotide sequence ID" value="NZ_PENI01000006.1"/>
</dbReference>
<name>A0A3M0I9K0_9ACTN</name>
<evidence type="ECO:0000256" key="5">
    <source>
        <dbReference type="ARBA" id="ARBA00022989"/>
    </source>
</evidence>